<dbReference type="PANTHER" id="PTHR33392">
    <property type="entry name" value="POLYISOPRENYL-TEICHOIC ACID--PEPTIDOGLYCAN TEICHOIC ACID TRANSFERASE TAGU"/>
    <property type="match status" value="1"/>
</dbReference>
<evidence type="ECO:0000256" key="2">
    <source>
        <dbReference type="SAM" id="Phobius"/>
    </source>
</evidence>
<dbReference type="PANTHER" id="PTHR33392:SF6">
    <property type="entry name" value="POLYISOPRENYL-TEICHOIC ACID--PEPTIDOGLYCAN TEICHOIC ACID TRANSFERASE TAGU"/>
    <property type="match status" value="1"/>
</dbReference>
<keyword evidence="2" id="KW-1133">Transmembrane helix</keyword>
<gene>
    <name evidence="4" type="ORF">G4Y79_13545</name>
</gene>
<dbReference type="InterPro" id="IPR050922">
    <property type="entry name" value="LytR/CpsA/Psr_CW_biosynth"/>
</dbReference>
<sequence length="297" mass="33183">MVEVYHPPTRRPQRRRSPLFYGCAALFLLAWLPFMMCACTLLFYAVVPTPPTNVIIMGLDSRPGEGSFTRTDSLVLLGVKGVRVAALSIPRDVFINVPNYGSQRVNTVNVLGETDEATTGPDLLKESLELSFDIQVDRYVRLNFAAFEALVDALGGIQVDVPYAITDYQYPTSDGGTIEVYFEPGVQTMNGERALQYARTRHADDDYRRAERQQLVISALVRKLINPFVWPAALHAITSNMETDLTIIDMARIAPPLLVSGGNFEALIINRDYVLPGQNGVVPDYEKLSTWIQDHMR</sequence>
<dbReference type="Pfam" id="PF03816">
    <property type="entry name" value="LytR_cpsA_psr"/>
    <property type="match status" value="1"/>
</dbReference>
<name>A0A7S8E5H2_9CHLR</name>
<comment type="similarity">
    <text evidence="1">Belongs to the LytR/CpsA/Psr (LCP) family.</text>
</comment>
<feature type="transmembrane region" description="Helical" evidence="2">
    <location>
        <begin position="19"/>
        <end position="47"/>
    </location>
</feature>
<evidence type="ECO:0000259" key="3">
    <source>
        <dbReference type="Pfam" id="PF03816"/>
    </source>
</evidence>
<feature type="domain" description="Cell envelope-related transcriptional attenuator" evidence="3">
    <location>
        <begin position="70"/>
        <end position="224"/>
    </location>
</feature>
<accession>A0A7S8E5H2</accession>
<dbReference type="NCBIfam" id="TIGR00350">
    <property type="entry name" value="lytR_cpsA_psr"/>
    <property type="match status" value="1"/>
</dbReference>
<evidence type="ECO:0000313" key="4">
    <source>
        <dbReference type="EMBL" id="QPC80736.1"/>
    </source>
</evidence>
<keyword evidence="2" id="KW-0812">Transmembrane</keyword>
<keyword evidence="5" id="KW-1185">Reference proteome</keyword>
<dbReference type="RefSeq" id="WP_195168811.1">
    <property type="nucleotide sequence ID" value="NZ_CP062983.1"/>
</dbReference>
<dbReference type="InterPro" id="IPR004474">
    <property type="entry name" value="LytR_CpsA_psr"/>
</dbReference>
<dbReference type="AlphaFoldDB" id="A0A7S8E5H2"/>
<dbReference type="Gene3D" id="3.40.630.190">
    <property type="entry name" value="LCP protein"/>
    <property type="match status" value="1"/>
</dbReference>
<proteinExistence type="inferred from homology"/>
<dbReference type="KEGG" id="pmet:G4Y79_13545"/>
<reference evidence="4 5" key="1">
    <citation type="submission" date="2020-02" db="EMBL/GenBank/DDBJ databases">
        <authorList>
            <person name="Zheng R.K."/>
            <person name="Sun C.M."/>
        </authorList>
    </citation>
    <scope>NUCLEOTIDE SEQUENCE [LARGE SCALE GENOMIC DNA]</scope>
    <source>
        <strain evidence="5">rifampicinis</strain>
    </source>
</reference>
<keyword evidence="2" id="KW-0472">Membrane</keyword>
<organism evidence="4 5">
    <name type="scientific">Phototrophicus methaneseepsis</name>
    <dbReference type="NCBI Taxonomy" id="2710758"/>
    <lineage>
        <taxon>Bacteria</taxon>
        <taxon>Bacillati</taxon>
        <taxon>Chloroflexota</taxon>
        <taxon>Candidatus Thermofontia</taxon>
        <taxon>Phototrophicales</taxon>
        <taxon>Phototrophicaceae</taxon>
        <taxon>Phototrophicus</taxon>
    </lineage>
</organism>
<evidence type="ECO:0000256" key="1">
    <source>
        <dbReference type="ARBA" id="ARBA00006068"/>
    </source>
</evidence>
<evidence type="ECO:0000313" key="5">
    <source>
        <dbReference type="Proteomes" id="UP000594468"/>
    </source>
</evidence>
<dbReference type="EMBL" id="CP062983">
    <property type="protein sequence ID" value="QPC80736.1"/>
    <property type="molecule type" value="Genomic_DNA"/>
</dbReference>
<dbReference type="Proteomes" id="UP000594468">
    <property type="component" value="Chromosome"/>
</dbReference>
<protein>
    <submittedName>
        <fullName evidence="4">LCP family protein</fullName>
    </submittedName>
</protein>